<dbReference type="Pfam" id="PF23141">
    <property type="entry name" value="Ig_NOMO"/>
    <property type="match status" value="1"/>
</dbReference>
<gene>
    <name evidence="4" type="ORF">BEMITA_LOCUS4026</name>
</gene>
<dbReference type="SUPFAM" id="SSF49478">
    <property type="entry name" value="Cna protein B-type domain"/>
    <property type="match status" value="1"/>
</dbReference>
<organism evidence="4 5">
    <name type="scientific">Bemisia tabaci</name>
    <name type="common">Sweetpotato whitefly</name>
    <name type="synonym">Aleurodes tabaci</name>
    <dbReference type="NCBI Taxonomy" id="7038"/>
    <lineage>
        <taxon>Eukaryota</taxon>
        <taxon>Metazoa</taxon>
        <taxon>Ecdysozoa</taxon>
        <taxon>Arthropoda</taxon>
        <taxon>Hexapoda</taxon>
        <taxon>Insecta</taxon>
        <taxon>Pterygota</taxon>
        <taxon>Neoptera</taxon>
        <taxon>Paraneoptera</taxon>
        <taxon>Hemiptera</taxon>
        <taxon>Sternorrhyncha</taxon>
        <taxon>Aleyrodoidea</taxon>
        <taxon>Aleyrodidae</taxon>
        <taxon>Aleyrodinae</taxon>
        <taxon>Bemisia</taxon>
    </lineage>
</organism>
<dbReference type="AlphaFoldDB" id="A0A9P0F0N1"/>
<keyword evidence="5" id="KW-1185">Reference proteome</keyword>
<dbReference type="EMBL" id="OU963863">
    <property type="protein sequence ID" value="CAH0384730.1"/>
    <property type="molecule type" value="Genomic_DNA"/>
</dbReference>
<keyword evidence="1" id="KW-0732">Signal</keyword>
<reference evidence="4" key="1">
    <citation type="submission" date="2021-12" db="EMBL/GenBank/DDBJ databases">
        <authorList>
            <person name="King R."/>
        </authorList>
    </citation>
    <scope>NUCLEOTIDE SEQUENCE</scope>
</reference>
<dbReference type="GO" id="GO:0005789">
    <property type="term" value="C:endoplasmic reticulum membrane"/>
    <property type="evidence" value="ECO:0007669"/>
    <property type="project" value="TreeGrafter"/>
</dbReference>
<evidence type="ECO:0000259" key="3">
    <source>
        <dbReference type="Pfam" id="PF23141"/>
    </source>
</evidence>
<dbReference type="Gene3D" id="2.60.40.10">
    <property type="entry name" value="Immunoglobulins"/>
    <property type="match status" value="1"/>
</dbReference>
<name>A0A9P0F0N1_BEMTA</name>
<evidence type="ECO:0008006" key="6">
    <source>
        <dbReference type="Google" id="ProtNLM"/>
    </source>
</evidence>
<protein>
    <recommendedName>
        <fullName evidence="6">Carboxypeptidase regulatory-like domain-containing protein</fullName>
    </recommendedName>
</protein>
<evidence type="ECO:0000259" key="2">
    <source>
        <dbReference type="Pfam" id="PF22902"/>
    </source>
</evidence>
<evidence type="ECO:0000313" key="4">
    <source>
        <dbReference type="EMBL" id="CAH0384730.1"/>
    </source>
</evidence>
<feature type="domain" description="NOMO-like ninth beta-sandwich" evidence="2">
    <location>
        <begin position="170"/>
        <end position="241"/>
    </location>
</feature>
<dbReference type="InterPro" id="IPR013783">
    <property type="entry name" value="Ig-like_fold"/>
</dbReference>
<dbReference type="PANTHER" id="PTHR23303">
    <property type="entry name" value="CARBOXYPEPTIDASE REGULATORY REGION-CONTAINING"/>
    <property type="match status" value="1"/>
</dbReference>
<proteinExistence type="predicted"/>
<dbReference type="InterPro" id="IPR051417">
    <property type="entry name" value="SDr/BOS_complex"/>
</dbReference>
<feature type="domain" description="NOMO seventh transthyretin-like" evidence="3">
    <location>
        <begin position="21"/>
        <end position="65"/>
    </location>
</feature>
<dbReference type="PANTHER" id="PTHR23303:SF14">
    <property type="entry name" value="BOS COMPLEX SUBUNIT NOMO1-RELATED"/>
    <property type="match status" value="1"/>
</dbReference>
<accession>A0A9P0F0N1</accession>
<dbReference type="Proteomes" id="UP001152759">
    <property type="component" value="Chromosome 2"/>
</dbReference>
<evidence type="ECO:0000256" key="1">
    <source>
        <dbReference type="ARBA" id="ARBA00022729"/>
    </source>
</evidence>
<dbReference type="InterPro" id="IPR055073">
    <property type="entry name" value="NOMO1-like_9th"/>
</dbReference>
<sequence length="272" mass="29554">MVIACRFAWGSYRKLGGKVPAKASVLSVKAGTSSFCLASSGDYEFAFSGCHGYESNIIEWKSGSGPLTIKAINHANKIQIISSDKTEDLYMNVNYIAENKIIKTTRPGPLKADTSVITGKFVYTLEVFLAPNEEIELVPESKLLIVTPFSLHVFGKDHCYPPIEPFHAEKGVILTGFITPPLSGVSVVFKDDDSNVINKLVTEADGRYQFGPIKAGLSYKITAEKEGYVISGPDNAGVFKARKLAEVAVTAIDKRTTAPLQCHQIVKGISEF</sequence>
<evidence type="ECO:0000313" key="5">
    <source>
        <dbReference type="Proteomes" id="UP001152759"/>
    </source>
</evidence>
<dbReference type="InterPro" id="IPR056319">
    <property type="entry name" value="NOMO_7th"/>
</dbReference>
<dbReference type="Pfam" id="PF22902">
    <property type="entry name" value="NOMO1-like_9th"/>
    <property type="match status" value="1"/>
</dbReference>